<dbReference type="PANTHER" id="PTHR23131">
    <property type="entry name" value="ENDORIBONUCLEASE LACTB2"/>
    <property type="match status" value="1"/>
</dbReference>
<evidence type="ECO:0000259" key="2">
    <source>
        <dbReference type="SMART" id="SM00849"/>
    </source>
</evidence>
<dbReference type="Gene3D" id="3.60.15.10">
    <property type="entry name" value="Ribonuclease Z/Hydroxyacylglutathione hydrolase-like"/>
    <property type="match status" value="1"/>
</dbReference>
<dbReference type="InterPro" id="IPR001279">
    <property type="entry name" value="Metallo-B-lactamas"/>
</dbReference>
<dbReference type="Proteomes" id="UP000565262">
    <property type="component" value="Unassembled WGS sequence"/>
</dbReference>
<dbReference type="InterPro" id="IPR036388">
    <property type="entry name" value="WH-like_DNA-bd_sf"/>
</dbReference>
<dbReference type="AlphaFoldDB" id="A0A839IRW7"/>
<feature type="domain" description="Metallo-beta-lactamase" evidence="2">
    <location>
        <begin position="66"/>
        <end position="280"/>
    </location>
</feature>
<gene>
    <name evidence="3" type="ORF">H4O21_11255</name>
</gene>
<name>A0A839IRW7_9GAMM</name>
<reference evidence="3 4" key="1">
    <citation type="submission" date="2020-08" db="EMBL/GenBank/DDBJ databases">
        <title>Oceanospirillum sp. nov. isolated from marine sediment.</title>
        <authorList>
            <person name="Ji X."/>
        </authorList>
    </citation>
    <scope>NUCLEOTIDE SEQUENCE [LARGE SCALE GENOMIC DNA]</scope>
    <source>
        <strain evidence="3 4">D5</strain>
    </source>
</reference>
<feature type="region of interest" description="Disordered" evidence="1">
    <location>
        <begin position="1"/>
        <end position="23"/>
    </location>
</feature>
<proteinExistence type="predicted"/>
<dbReference type="SUPFAM" id="SSF56281">
    <property type="entry name" value="Metallo-hydrolase/oxidoreductase"/>
    <property type="match status" value="1"/>
</dbReference>
<dbReference type="InterPro" id="IPR048933">
    <property type="entry name" value="B_lactamase-like_C"/>
</dbReference>
<organism evidence="3 4">
    <name type="scientific">Oceanospirillum sediminis</name>
    <dbReference type="NCBI Taxonomy" id="2760088"/>
    <lineage>
        <taxon>Bacteria</taxon>
        <taxon>Pseudomonadati</taxon>
        <taxon>Pseudomonadota</taxon>
        <taxon>Gammaproteobacteria</taxon>
        <taxon>Oceanospirillales</taxon>
        <taxon>Oceanospirillaceae</taxon>
        <taxon>Oceanospirillum</taxon>
    </lineage>
</organism>
<accession>A0A839IRW7</accession>
<dbReference type="InterPro" id="IPR050662">
    <property type="entry name" value="Sec-metab_biosynth-thioest"/>
</dbReference>
<dbReference type="Pfam" id="PF21221">
    <property type="entry name" value="B_lactamase-like_C"/>
    <property type="match status" value="1"/>
</dbReference>
<evidence type="ECO:0000256" key="1">
    <source>
        <dbReference type="SAM" id="MobiDB-lite"/>
    </source>
</evidence>
<protein>
    <submittedName>
        <fullName evidence="3">MBL fold metallo-hydrolase</fullName>
    </submittedName>
</protein>
<dbReference type="Gene3D" id="1.10.10.10">
    <property type="entry name" value="Winged helix-like DNA-binding domain superfamily/Winged helix DNA-binding domain"/>
    <property type="match status" value="1"/>
</dbReference>
<dbReference type="SMART" id="SM00849">
    <property type="entry name" value="Lactamase_B"/>
    <property type="match status" value="1"/>
</dbReference>
<evidence type="ECO:0000313" key="4">
    <source>
        <dbReference type="Proteomes" id="UP000565262"/>
    </source>
</evidence>
<comment type="caution">
    <text evidence="3">The sequence shown here is derived from an EMBL/GenBank/DDBJ whole genome shotgun (WGS) entry which is preliminary data.</text>
</comment>
<dbReference type="EMBL" id="JACJFM010000012">
    <property type="protein sequence ID" value="MBB1487187.1"/>
    <property type="molecule type" value="Genomic_DNA"/>
</dbReference>
<dbReference type="RefSeq" id="WP_182808965.1">
    <property type="nucleotide sequence ID" value="NZ_JACJFM010000012.1"/>
</dbReference>
<dbReference type="GO" id="GO:0016787">
    <property type="term" value="F:hydrolase activity"/>
    <property type="evidence" value="ECO:0007669"/>
    <property type="project" value="UniProtKB-KW"/>
</dbReference>
<keyword evidence="3" id="KW-0378">Hydrolase</keyword>
<dbReference type="PANTHER" id="PTHR23131:SF4">
    <property type="entry name" value="METALLO-BETA-LACTAMASE SUPERFAMILY POTEIN"/>
    <property type="match status" value="1"/>
</dbReference>
<dbReference type="InterPro" id="IPR036866">
    <property type="entry name" value="RibonucZ/Hydroxyglut_hydro"/>
</dbReference>
<sequence>MTSDTLSSPENKERNMTENAMQERSAEIAEGQITTAHFKVPLPGELICIAPGIFWLRMPLPFKLDHINLYLLKEEDGWTLIDCGLANDESQTLWQTLEQEYFADLPVKRIIATHAHVDHMSAGGQLCQRWNAPLYITEGELKHLNLQTDTQTLQSSYLAMLTASNIPEKEANSLSQMGSQLGHMFSELTAPIFFMQDGDHLTIGDYSWQVIVAEGHCIAHASLYCQQAGILISGDQVLPGISSNVSVRSDDPEGNPLQHWLNSLQRLKSLPADILILPAHEMPFYGLHERLNQLEKDHHKSLQQLRTALDHQALNGEQNQDYSVLDLVKVLYPRALSPFETVLACGECLAHLHYLRDDGFLEKTTDTSGIWRFTRASLASVNPSDKNTVTG</sequence>
<keyword evidence="4" id="KW-1185">Reference proteome</keyword>
<dbReference type="Pfam" id="PF00753">
    <property type="entry name" value="Lactamase_B"/>
    <property type="match status" value="1"/>
</dbReference>
<evidence type="ECO:0000313" key="3">
    <source>
        <dbReference type="EMBL" id="MBB1487187.1"/>
    </source>
</evidence>